<keyword evidence="1" id="KW-1133">Transmembrane helix</keyword>
<reference evidence="2" key="1">
    <citation type="submission" date="2012-05" db="EMBL/GenBank/DDBJ databases">
        <authorList>
            <person name="Krishnakumar V."/>
            <person name="Cheung F."/>
            <person name="Xiao Y."/>
            <person name="Chan A."/>
            <person name="Moskal W.A."/>
            <person name="Town C.D."/>
        </authorList>
    </citation>
    <scope>NUCLEOTIDE SEQUENCE</scope>
</reference>
<organism evidence="2">
    <name type="scientific">Lotus japonicus</name>
    <name type="common">Lotus corniculatus var. japonicus</name>
    <dbReference type="NCBI Taxonomy" id="34305"/>
    <lineage>
        <taxon>Eukaryota</taxon>
        <taxon>Viridiplantae</taxon>
        <taxon>Streptophyta</taxon>
        <taxon>Embryophyta</taxon>
        <taxon>Tracheophyta</taxon>
        <taxon>Spermatophyta</taxon>
        <taxon>Magnoliopsida</taxon>
        <taxon>eudicotyledons</taxon>
        <taxon>Gunneridae</taxon>
        <taxon>Pentapetalae</taxon>
        <taxon>rosids</taxon>
        <taxon>fabids</taxon>
        <taxon>Fabales</taxon>
        <taxon>Fabaceae</taxon>
        <taxon>Papilionoideae</taxon>
        <taxon>50 kb inversion clade</taxon>
        <taxon>NPAAA clade</taxon>
        <taxon>Hologalegina</taxon>
        <taxon>robinioid clade</taxon>
        <taxon>Loteae</taxon>
        <taxon>Lotus</taxon>
    </lineage>
</organism>
<protein>
    <submittedName>
        <fullName evidence="2">Uncharacterized protein</fullName>
    </submittedName>
</protein>
<dbReference type="AlphaFoldDB" id="I3SZ91"/>
<keyword evidence="1" id="KW-0472">Membrane</keyword>
<proteinExistence type="evidence at transcript level"/>
<feature type="transmembrane region" description="Helical" evidence="1">
    <location>
        <begin position="7"/>
        <end position="25"/>
    </location>
</feature>
<keyword evidence="1" id="KW-0812">Transmembrane</keyword>
<accession>I3SZ91</accession>
<evidence type="ECO:0000313" key="2">
    <source>
        <dbReference type="EMBL" id="AFK45583.1"/>
    </source>
</evidence>
<dbReference type="EMBL" id="BT145789">
    <property type="protein sequence ID" value="AFK45583.1"/>
    <property type="molecule type" value="mRNA"/>
</dbReference>
<evidence type="ECO:0000256" key="1">
    <source>
        <dbReference type="SAM" id="Phobius"/>
    </source>
</evidence>
<name>I3SZ91_LOTJA</name>
<sequence length="79" mass="9644">MKYYITLIWWFNSISLWLLGFSFQFPPYLHVGSAHATSRIDYHLQKLLSFAFHSMHNCYCRHCYRMHSQRYILCVMFAD</sequence>